<feature type="coiled-coil region" evidence="1">
    <location>
        <begin position="119"/>
        <end position="146"/>
    </location>
</feature>
<comment type="caution">
    <text evidence="3">The sequence shown here is derived from an EMBL/GenBank/DDBJ whole genome shotgun (WGS) entry which is preliminary data.</text>
</comment>
<feature type="transmembrane region" description="Helical" evidence="2">
    <location>
        <begin position="20"/>
        <end position="41"/>
    </location>
</feature>
<keyword evidence="1" id="KW-0175">Coiled coil</keyword>
<gene>
    <name evidence="3" type="ORF">B0H16DRAFT_629984</name>
</gene>
<accession>A0AAD7JBU8</accession>
<keyword evidence="4" id="KW-1185">Reference proteome</keyword>
<proteinExistence type="predicted"/>
<dbReference type="Proteomes" id="UP001215598">
    <property type="component" value="Unassembled WGS sequence"/>
</dbReference>
<dbReference type="EMBL" id="JARKIB010000040">
    <property type="protein sequence ID" value="KAJ7759117.1"/>
    <property type="molecule type" value="Genomic_DNA"/>
</dbReference>
<evidence type="ECO:0000256" key="1">
    <source>
        <dbReference type="SAM" id="Coils"/>
    </source>
</evidence>
<evidence type="ECO:0000313" key="3">
    <source>
        <dbReference type="EMBL" id="KAJ7759117.1"/>
    </source>
</evidence>
<evidence type="ECO:0000256" key="2">
    <source>
        <dbReference type="SAM" id="Phobius"/>
    </source>
</evidence>
<keyword evidence="2" id="KW-0472">Membrane</keyword>
<keyword evidence="2" id="KW-0812">Transmembrane</keyword>
<keyword evidence="2" id="KW-1133">Transmembrane helix</keyword>
<organism evidence="3 4">
    <name type="scientific">Mycena metata</name>
    <dbReference type="NCBI Taxonomy" id="1033252"/>
    <lineage>
        <taxon>Eukaryota</taxon>
        <taxon>Fungi</taxon>
        <taxon>Dikarya</taxon>
        <taxon>Basidiomycota</taxon>
        <taxon>Agaricomycotina</taxon>
        <taxon>Agaricomycetes</taxon>
        <taxon>Agaricomycetidae</taxon>
        <taxon>Agaricales</taxon>
        <taxon>Marasmiineae</taxon>
        <taxon>Mycenaceae</taxon>
        <taxon>Mycena</taxon>
    </lineage>
</organism>
<sequence length="169" mass="18494">MPSLPDASLSILASPFSSATAAKIVRAIFGLLLIVAFLYYASPTRLTPALSDAMNKLDNAYGAVSAAGLLGLLPPEDIQTVVSTYQMLRVEVGKVQKERLCNSWRTSLFSVFAGRSVSLLRCIEKVKDFERRLQLLQEDHRNKTNSLPLSFATGVSRSTGPARFRFLAV</sequence>
<reference evidence="3" key="1">
    <citation type="submission" date="2023-03" db="EMBL/GenBank/DDBJ databases">
        <title>Massive genome expansion in bonnet fungi (Mycena s.s.) driven by repeated elements and novel gene families across ecological guilds.</title>
        <authorList>
            <consortium name="Lawrence Berkeley National Laboratory"/>
            <person name="Harder C.B."/>
            <person name="Miyauchi S."/>
            <person name="Viragh M."/>
            <person name="Kuo A."/>
            <person name="Thoen E."/>
            <person name="Andreopoulos B."/>
            <person name="Lu D."/>
            <person name="Skrede I."/>
            <person name="Drula E."/>
            <person name="Henrissat B."/>
            <person name="Morin E."/>
            <person name="Kohler A."/>
            <person name="Barry K."/>
            <person name="LaButti K."/>
            <person name="Morin E."/>
            <person name="Salamov A."/>
            <person name="Lipzen A."/>
            <person name="Mereny Z."/>
            <person name="Hegedus B."/>
            <person name="Baldrian P."/>
            <person name="Stursova M."/>
            <person name="Weitz H."/>
            <person name="Taylor A."/>
            <person name="Grigoriev I.V."/>
            <person name="Nagy L.G."/>
            <person name="Martin F."/>
            <person name="Kauserud H."/>
        </authorList>
    </citation>
    <scope>NUCLEOTIDE SEQUENCE</scope>
    <source>
        <strain evidence="3">CBHHK182m</strain>
    </source>
</reference>
<protein>
    <submittedName>
        <fullName evidence="3">Uncharacterized protein</fullName>
    </submittedName>
</protein>
<name>A0AAD7JBU8_9AGAR</name>
<evidence type="ECO:0000313" key="4">
    <source>
        <dbReference type="Proteomes" id="UP001215598"/>
    </source>
</evidence>
<dbReference type="AlphaFoldDB" id="A0AAD7JBU8"/>